<gene>
    <name evidence="3" type="ORF">E1301_Tti019229</name>
</gene>
<organism evidence="3 4">
    <name type="scientific">Triplophysa tibetana</name>
    <dbReference type="NCBI Taxonomy" id="1572043"/>
    <lineage>
        <taxon>Eukaryota</taxon>
        <taxon>Metazoa</taxon>
        <taxon>Chordata</taxon>
        <taxon>Craniata</taxon>
        <taxon>Vertebrata</taxon>
        <taxon>Euteleostomi</taxon>
        <taxon>Actinopterygii</taxon>
        <taxon>Neopterygii</taxon>
        <taxon>Teleostei</taxon>
        <taxon>Ostariophysi</taxon>
        <taxon>Cypriniformes</taxon>
        <taxon>Nemacheilidae</taxon>
        <taxon>Triplophysa</taxon>
    </lineage>
</organism>
<evidence type="ECO:0000256" key="1">
    <source>
        <dbReference type="SAM" id="MobiDB-lite"/>
    </source>
</evidence>
<dbReference type="InterPro" id="IPR015040">
    <property type="entry name" value="Bcl-x_interacting_BH3_dom"/>
</dbReference>
<dbReference type="Pfam" id="PF08945">
    <property type="entry name" value="Bclx_interact"/>
    <property type="match status" value="1"/>
</dbReference>
<dbReference type="EMBL" id="SOYY01000008">
    <property type="protein sequence ID" value="KAA0718342.1"/>
    <property type="molecule type" value="Genomic_DNA"/>
</dbReference>
<proteinExistence type="predicted"/>
<evidence type="ECO:0000313" key="4">
    <source>
        <dbReference type="Proteomes" id="UP000324632"/>
    </source>
</evidence>
<protein>
    <submittedName>
        <fullName evidence="3">Bcl-2-like protein 11</fullName>
    </submittedName>
</protein>
<evidence type="ECO:0000313" key="3">
    <source>
        <dbReference type="EMBL" id="KAA0718342.1"/>
    </source>
</evidence>
<feature type="region of interest" description="Disordered" evidence="1">
    <location>
        <begin position="1"/>
        <end position="68"/>
    </location>
</feature>
<feature type="domain" description="Bcl-x interacting BH3" evidence="2">
    <location>
        <begin position="120"/>
        <end position="146"/>
    </location>
</feature>
<name>A0A5A9P9A1_9TELE</name>
<dbReference type="AlphaFoldDB" id="A0A5A9P9A1"/>
<dbReference type="Proteomes" id="UP000324632">
    <property type="component" value="Chromosome 8"/>
</dbReference>
<evidence type="ECO:0000259" key="2">
    <source>
        <dbReference type="Pfam" id="PF08945"/>
    </source>
</evidence>
<keyword evidence="4" id="KW-1185">Reference proteome</keyword>
<comment type="caution">
    <text evidence="3">The sequence shown here is derived from an EMBL/GenBank/DDBJ whole genome shotgun (WGS) entry which is preliminary data.</text>
</comment>
<sequence>MCDPLREQTPVIDSASVSETQGRGESAAGGRSRSEHFPFPQPSDGDPLRGGISMSNSPLGYQLRSPMSRTFSRSSSGYFSVDSDSVPSSPLMPNISEAQSSQNDEVWFADISHQHGQMAAPVAMRHEEILVARELRRIGDDFNRLYFHETLSSNYALGSSLQRQGDALEPCQSLECFLASSCQSPGGNAPAAYRGHSARRVNTAQSCGPKRGHLAQVKSCQVSATQSSPDDQAAASSCIASVVVQTRVNIPQVPQSIKAGAGNNNAARNEHAIIVWMNDFIEQLMQIFLRRRR</sequence>
<accession>A0A5A9P9A1</accession>
<reference evidence="3 4" key="1">
    <citation type="journal article" date="2019" name="Mol. Ecol. Resour.">
        <title>Chromosome-level genome assembly of Triplophysa tibetana, a fish adapted to the harsh high-altitude environment of the Tibetan Plateau.</title>
        <authorList>
            <person name="Yang X."/>
            <person name="Liu H."/>
            <person name="Ma Z."/>
            <person name="Zou Y."/>
            <person name="Zou M."/>
            <person name="Mao Y."/>
            <person name="Li X."/>
            <person name="Wang H."/>
            <person name="Chen T."/>
            <person name="Wang W."/>
            <person name="Yang R."/>
        </authorList>
    </citation>
    <scope>NUCLEOTIDE SEQUENCE [LARGE SCALE GENOMIC DNA]</scope>
    <source>
        <strain evidence="3">TTIB1903HZAU</strain>
        <tissue evidence="3">Muscle</tissue>
    </source>
</reference>